<dbReference type="Pfam" id="PF04392">
    <property type="entry name" value="ABC_sub_bind"/>
    <property type="match status" value="1"/>
</dbReference>
<proteinExistence type="predicted"/>
<gene>
    <name evidence="1" type="ORF">CVM73_00335</name>
</gene>
<dbReference type="PANTHER" id="PTHR35271">
    <property type="entry name" value="ABC TRANSPORTER, SUBSTRATE-BINDING LIPOPROTEIN-RELATED"/>
    <property type="match status" value="1"/>
</dbReference>
<dbReference type="Gene3D" id="3.40.50.2300">
    <property type="match status" value="2"/>
</dbReference>
<dbReference type="CDD" id="cd06325">
    <property type="entry name" value="PBP1_ABC_unchar_transporter"/>
    <property type="match status" value="1"/>
</dbReference>
<name>A0A2M8RGG2_9BRAD</name>
<dbReference type="InterPro" id="IPR007487">
    <property type="entry name" value="ABC_transpt-TYRBP-like"/>
</dbReference>
<protein>
    <recommendedName>
        <fullName evidence="3">ABC transporter substrate-binding protein</fullName>
    </recommendedName>
</protein>
<evidence type="ECO:0008006" key="3">
    <source>
        <dbReference type="Google" id="ProtNLM"/>
    </source>
</evidence>
<comment type="caution">
    <text evidence="1">The sequence shown here is derived from an EMBL/GenBank/DDBJ whole genome shotgun (WGS) entry which is preliminary data.</text>
</comment>
<accession>A0A2M8RGG2</accession>
<organism evidence="1 2">
    <name type="scientific">Bradyrhizobium forestalis</name>
    <dbReference type="NCBI Taxonomy" id="1419263"/>
    <lineage>
        <taxon>Bacteria</taxon>
        <taxon>Pseudomonadati</taxon>
        <taxon>Pseudomonadota</taxon>
        <taxon>Alphaproteobacteria</taxon>
        <taxon>Hyphomicrobiales</taxon>
        <taxon>Nitrobacteraceae</taxon>
        <taxon>Bradyrhizobium</taxon>
    </lineage>
</organism>
<dbReference type="Proteomes" id="UP000231194">
    <property type="component" value="Unassembled WGS sequence"/>
</dbReference>
<dbReference type="AlphaFoldDB" id="A0A2M8RGG2"/>
<reference evidence="1 2" key="1">
    <citation type="submission" date="2017-11" db="EMBL/GenBank/DDBJ databases">
        <title>Bradyrhizobium forestalis sp. nov., an efficient nitrogen-fixing bacterium isolated from nodules of forest legume species in the Amazon.</title>
        <authorList>
            <person name="Costa E.M."/>
            <person name="Guimaraes A."/>
            <person name="Carvalho T.S."/>
            <person name="Rodrigues T.L."/>
            <person name="Ribeiro P.R.A."/>
            <person name="Lebbe L."/>
            <person name="Willems A."/>
            <person name="Moreira F.M.S."/>
        </authorList>
    </citation>
    <scope>NUCLEOTIDE SEQUENCE [LARGE SCALE GENOMIC DNA]</scope>
    <source>
        <strain evidence="1 2">INPA54B</strain>
    </source>
</reference>
<sequence>MQLRASLFAHSHWPSRRKMLGLRHGPACPPRCSMRRREFMGLIGGAAAMWPLGARAQQPARRVYRVGYLASASREQTLRNVRAFEAGLRSLGYRVGENVVIEYRFADGDMGRLAALATEVAGLGVDVIVSGTNATTVAAMKATRTIPIVMANSAEPVSAGLVASLARPGGNVTGFSSEPGDEINGKRLEFLKDTLPNLSRVGILWNPDFVPNQDRLTSLWEAAKTLGLTLVPAEARGPDILEQAFATMESERAQVLVVLSDGVLFNHRGLIGAMAVRNRLPAISAVREYAEAGFLLSYGTDLPDQFRRSATLVDKIFKGTKPGDLPVERPTKYELVINLRTAKALGINMPPTLLTRADVVIE</sequence>
<evidence type="ECO:0000313" key="1">
    <source>
        <dbReference type="EMBL" id="PJG56904.1"/>
    </source>
</evidence>
<dbReference type="PANTHER" id="PTHR35271:SF1">
    <property type="entry name" value="ABC TRANSPORTER, SUBSTRATE-BINDING LIPOPROTEIN"/>
    <property type="match status" value="1"/>
</dbReference>
<keyword evidence="2" id="KW-1185">Reference proteome</keyword>
<dbReference type="EMBL" id="PGVG01000001">
    <property type="protein sequence ID" value="PJG56904.1"/>
    <property type="molecule type" value="Genomic_DNA"/>
</dbReference>
<evidence type="ECO:0000313" key="2">
    <source>
        <dbReference type="Proteomes" id="UP000231194"/>
    </source>
</evidence>